<feature type="compositionally biased region" description="Basic residues" evidence="3">
    <location>
        <begin position="180"/>
        <end position="190"/>
    </location>
</feature>
<dbReference type="PROSITE" id="PS50102">
    <property type="entry name" value="RRM"/>
    <property type="match status" value="2"/>
</dbReference>
<dbReference type="OrthoDB" id="439808at2759"/>
<organism evidence="5 6">
    <name type="scientific">Hesseltinella vesiculosa</name>
    <dbReference type="NCBI Taxonomy" id="101127"/>
    <lineage>
        <taxon>Eukaryota</taxon>
        <taxon>Fungi</taxon>
        <taxon>Fungi incertae sedis</taxon>
        <taxon>Mucoromycota</taxon>
        <taxon>Mucoromycotina</taxon>
        <taxon>Mucoromycetes</taxon>
        <taxon>Mucorales</taxon>
        <taxon>Cunninghamellaceae</taxon>
        <taxon>Hesseltinella</taxon>
    </lineage>
</organism>
<reference evidence="5 6" key="1">
    <citation type="submission" date="2016-07" db="EMBL/GenBank/DDBJ databases">
        <title>Pervasive Adenine N6-methylation of Active Genes in Fungi.</title>
        <authorList>
            <consortium name="DOE Joint Genome Institute"/>
            <person name="Mondo S.J."/>
            <person name="Dannebaum R.O."/>
            <person name="Kuo R.C."/>
            <person name="Labutti K."/>
            <person name="Haridas S."/>
            <person name="Kuo A."/>
            <person name="Salamov A."/>
            <person name="Ahrendt S.R."/>
            <person name="Lipzen A."/>
            <person name="Sullivan W."/>
            <person name="Andreopoulos W.B."/>
            <person name="Clum A."/>
            <person name="Lindquist E."/>
            <person name="Daum C."/>
            <person name="Ramamoorthy G.K."/>
            <person name="Gryganskyi A."/>
            <person name="Culley D."/>
            <person name="Magnuson J.K."/>
            <person name="James T.Y."/>
            <person name="O'Malley M.A."/>
            <person name="Stajich J.E."/>
            <person name="Spatafora J.W."/>
            <person name="Visel A."/>
            <person name="Grigoriev I.V."/>
        </authorList>
    </citation>
    <scope>NUCLEOTIDE SEQUENCE [LARGE SCALE GENOMIC DNA]</scope>
    <source>
        <strain evidence="5 6">NRRL 3301</strain>
    </source>
</reference>
<dbReference type="SMART" id="SM00360">
    <property type="entry name" value="RRM"/>
    <property type="match status" value="2"/>
</dbReference>
<dbReference type="Proteomes" id="UP000242146">
    <property type="component" value="Unassembled WGS sequence"/>
</dbReference>
<name>A0A1X2GTX3_9FUNG</name>
<dbReference type="EMBL" id="MCGT01000003">
    <property type="protein sequence ID" value="ORX61460.1"/>
    <property type="molecule type" value="Genomic_DNA"/>
</dbReference>
<feature type="domain" description="RRM" evidence="4">
    <location>
        <begin position="199"/>
        <end position="275"/>
    </location>
</feature>
<comment type="caution">
    <text evidence="5">The sequence shown here is derived from an EMBL/GenBank/DDBJ whole genome shotgun (WGS) entry which is preliminary data.</text>
</comment>
<feature type="region of interest" description="Disordered" evidence="3">
    <location>
        <begin position="88"/>
        <end position="195"/>
    </location>
</feature>
<dbReference type="Pfam" id="PF00076">
    <property type="entry name" value="RRM_1"/>
    <property type="match status" value="2"/>
</dbReference>
<dbReference type="Gene3D" id="3.30.70.330">
    <property type="match status" value="2"/>
</dbReference>
<evidence type="ECO:0000256" key="3">
    <source>
        <dbReference type="SAM" id="MobiDB-lite"/>
    </source>
</evidence>
<dbReference type="GO" id="GO:0005634">
    <property type="term" value="C:nucleus"/>
    <property type="evidence" value="ECO:0007669"/>
    <property type="project" value="TreeGrafter"/>
</dbReference>
<keyword evidence="6" id="KW-1185">Reference proteome</keyword>
<dbReference type="CDD" id="cd00590">
    <property type="entry name" value="RRM_SF"/>
    <property type="match status" value="1"/>
</dbReference>
<dbReference type="AlphaFoldDB" id="A0A1X2GTX3"/>
<gene>
    <name evidence="5" type="ORF">DM01DRAFT_1332064</name>
</gene>
<dbReference type="InterPro" id="IPR050502">
    <property type="entry name" value="Euk_RNA-bind_prot"/>
</dbReference>
<evidence type="ECO:0000313" key="6">
    <source>
        <dbReference type="Proteomes" id="UP000242146"/>
    </source>
</evidence>
<dbReference type="InterPro" id="IPR003954">
    <property type="entry name" value="RRM_euk-type"/>
</dbReference>
<dbReference type="SUPFAM" id="SSF54928">
    <property type="entry name" value="RNA-binding domain, RBD"/>
    <property type="match status" value="2"/>
</dbReference>
<accession>A0A1X2GTX3</accession>
<dbReference type="STRING" id="101127.A0A1X2GTX3"/>
<dbReference type="InterPro" id="IPR000504">
    <property type="entry name" value="RRM_dom"/>
</dbReference>
<dbReference type="PANTHER" id="PTHR48025">
    <property type="entry name" value="OS02G0815200 PROTEIN"/>
    <property type="match status" value="1"/>
</dbReference>
<evidence type="ECO:0000256" key="1">
    <source>
        <dbReference type="ARBA" id="ARBA00022884"/>
    </source>
</evidence>
<dbReference type="PANTHER" id="PTHR48025:SF1">
    <property type="entry name" value="RRM DOMAIN-CONTAINING PROTEIN"/>
    <property type="match status" value="1"/>
</dbReference>
<dbReference type="InterPro" id="IPR035979">
    <property type="entry name" value="RBD_domain_sf"/>
</dbReference>
<sequence>MSDQEVPQVPVPVDDGPKVFVGNLSFKTKDEDLVAFFEKVGKVTHAKVITISRKTSSRRSAGYGFVTFATLEDASKAAEELDKKELEGREINVELARPPKKQAPKEVQPENQVVENGDDKDDAAAKKKTRKPRARRQRKKSQAKAEEKKEGAEEEDAVVPDESANDVTADEQDDTDDKKSKRGRGRRISKRVLGEPSKTTLFVTNLAYAATDDVLKNTFKEYKVQSTYVARNKNGRSRGYGFVEFESEDDQVKALEVLQNTEIEGRQVHLKVARSERHTPLVTDDAADAQENGHVEAADAVKA</sequence>
<keyword evidence="1 2" id="KW-0694">RNA-binding</keyword>
<dbReference type="SMART" id="SM00361">
    <property type="entry name" value="RRM_1"/>
    <property type="match status" value="2"/>
</dbReference>
<protein>
    <submittedName>
        <fullName evidence="5">RNA-binding domain-containing protein</fullName>
    </submittedName>
</protein>
<evidence type="ECO:0000256" key="2">
    <source>
        <dbReference type="PROSITE-ProRule" id="PRU00176"/>
    </source>
</evidence>
<feature type="domain" description="RRM" evidence="4">
    <location>
        <begin position="17"/>
        <end position="98"/>
    </location>
</feature>
<dbReference type="InterPro" id="IPR012677">
    <property type="entry name" value="Nucleotide-bd_a/b_plait_sf"/>
</dbReference>
<evidence type="ECO:0000313" key="5">
    <source>
        <dbReference type="EMBL" id="ORX61460.1"/>
    </source>
</evidence>
<proteinExistence type="predicted"/>
<evidence type="ECO:0000259" key="4">
    <source>
        <dbReference type="PROSITE" id="PS50102"/>
    </source>
</evidence>
<dbReference type="GO" id="GO:0003729">
    <property type="term" value="F:mRNA binding"/>
    <property type="evidence" value="ECO:0007669"/>
    <property type="project" value="TreeGrafter"/>
</dbReference>
<feature type="compositionally biased region" description="Basic residues" evidence="3">
    <location>
        <begin position="126"/>
        <end position="142"/>
    </location>
</feature>